<keyword evidence="2" id="KW-1185">Reference proteome</keyword>
<accession>A0AA85K284</accession>
<reference evidence="2" key="1">
    <citation type="submission" date="2022-06" db="EMBL/GenBank/DDBJ databases">
        <authorList>
            <person name="Berger JAMES D."/>
            <person name="Berger JAMES D."/>
        </authorList>
    </citation>
    <scope>NUCLEOTIDE SEQUENCE [LARGE SCALE GENOMIC DNA]</scope>
</reference>
<dbReference type="AlphaFoldDB" id="A0AA85K284"/>
<feature type="compositionally biased region" description="Polar residues" evidence="1">
    <location>
        <begin position="77"/>
        <end position="86"/>
    </location>
</feature>
<name>A0AA85K284_TRIRE</name>
<protein>
    <submittedName>
        <fullName evidence="3">Uncharacterized protein</fullName>
    </submittedName>
</protein>
<dbReference type="WBParaSite" id="TREG1_68570.1">
    <property type="protein sequence ID" value="TREG1_68570.1"/>
    <property type="gene ID" value="TREG1_68570"/>
</dbReference>
<feature type="region of interest" description="Disordered" evidence="1">
    <location>
        <begin position="77"/>
        <end position="100"/>
    </location>
</feature>
<proteinExistence type="predicted"/>
<dbReference type="Proteomes" id="UP000050795">
    <property type="component" value="Unassembled WGS sequence"/>
</dbReference>
<evidence type="ECO:0000313" key="2">
    <source>
        <dbReference type="Proteomes" id="UP000050795"/>
    </source>
</evidence>
<evidence type="ECO:0000256" key="1">
    <source>
        <dbReference type="SAM" id="MobiDB-lite"/>
    </source>
</evidence>
<organism evidence="2 3">
    <name type="scientific">Trichobilharzia regenti</name>
    <name type="common">Nasal bird schistosome</name>
    <dbReference type="NCBI Taxonomy" id="157069"/>
    <lineage>
        <taxon>Eukaryota</taxon>
        <taxon>Metazoa</taxon>
        <taxon>Spiralia</taxon>
        <taxon>Lophotrochozoa</taxon>
        <taxon>Platyhelminthes</taxon>
        <taxon>Trematoda</taxon>
        <taxon>Digenea</taxon>
        <taxon>Strigeidida</taxon>
        <taxon>Schistosomatoidea</taxon>
        <taxon>Schistosomatidae</taxon>
        <taxon>Trichobilharzia</taxon>
    </lineage>
</organism>
<reference evidence="3" key="2">
    <citation type="submission" date="2023-11" db="UniProtKB">
        <authorList>
            <consortium name="WormBaseParasite"/>
        </authorList>
    </citation>
    <scope>IDENTIFICATION</scope>
</reference>
<sequence length="187" mass="21425">MRDELVKKLQSLQERKRLMCSRSTKIREIELKRKIIENVLEVMPESSETAVHLRAIESEVNKQDIALRPWKKRKLTTSISSTSETPLPTPIAVNPSHPKDPSLIHADSLRKGTLEWRLNRALESKKIDLAVEISDRIGDSSSSSTVLSNETISSITHKPGESMEKPKYRKPVWLFQAKERWEAKSNM</sequence>
<evidence type="ECO:0000313" key="3">
    <source>
        <dbReference type="WBParaSite" id="TREG1_68570.1"/>
    </source>
</evidence>